<evidence type="ECO:0000256" key="1">
    <source>
        <dbReference type="ARBA" id="ARBA00004123"/>
    </source>
</evidence>
<dbReference type="GO" id="GO:0005694">
    <property type="term" value="C:chromosome"/>
    <property type="evidence" value="ECO:0007669"/>
    <property type="project" value="UniProtKB-SubCell"/>
</dbReference>
<evidence type="ECO:0000313" key="8">
    <source>
        <dbReference type="WBParaSite" id="ASIM_0000077801-mRNA-1"/>
    </source>
</evidence>
<keyword evidence="4" id="KW-0158">Chromosome</keyword>
<dbReference type="AlphaFoldDB" id="A0A0M3IZU5"/>
<dbReference type="GO" id="GO:0042393">
    <property type="term" value="F:histone binding"/>
    <property type="evidence" value="ECO:0007669"/>
    <property type="project" value="InterPro"/>
</dbReference>
<evidence type="ECO:0000256" key="3">
    <source>
        <dbReference type="ARBA" id="ARBA00010803"/>
    </source>
</evidence>
<dbReference type="InterPro" id="IPR019361">
    <property type="entry name" value="HPF1"/>
</dbReference>
<proteinExistence type="inferred from homology"/>
<dbReference type="GO" id="GO:0072572">
    <property type="term" value="F:poly-ADP-D-ribose binding"/>
    <property type="evidence" value="ECO:0007669"/>
    <property type="project" value="TreeGrafter"/>
</dbReference>
<reference evidence="6 7" key="2">
    <citation type="submission" date="2018-11" db="EMBL/GenBank/DDBJ databases">
        <authorList>
            <consortium name="Pathogen Informatics"/>
        </authorList>
    </citation>
    <scope>NUCLEOTIDE SEQUENCE [LARGE SCALE GENOMIC DNA]</scope>
</reference>
<dbReference type="Pfam" id="PF10228">
    <property type="entry name" value="HPF1"/>
    <property type="match status" value="1"/>
</dbReference>
<sequence length="327" mass="37067">MVVSMNSTNEDLKSKFLVSFPPEFFRFWKDICVLSGESSCSNPCIALKDLKSLRLAGVFEYLAGHFTEETANAYLVKGRHANDLPEMQTFAAYDEGRFAYWRDTPDMDKPLVVHVNSESDHFAKLDIVGIADPVYMIAWLKNKYGNKLNKTDHFLSKLVHDDCEALSDTDGKYENGEFNAKYSALLKNLKAKRRKTALGDPFHGLGIVVEVKDDVGYRPLGEKTARLKSLFEEIATASSVESKEKLMEKVMELFCYVQFANDEMDFGMGLEFGHDLFTANYECFDKLAVGVLDTAYQFLDRDAFSRILKAHADVRRLSESKNKESAK</sequence>
<dbReference type="GO" id="GO:0006974">
    <property type="term" value="P:DNA damage response"/>
    <property type="evidence" value="ECO:0007669"/>
    <property type="project" value="InterPro"/>
</dbReference>
<evidence type="ECO:0000256" key="5">
    <source>
        <dbReference type="ARBA" id="ARBA00023242"/>
    </source>
</evidence>
<protein>
    <submittedName>
        <fullName evidence="8">Dot/Icm T4SS effector</fullName>
    </submittedName>
</protein>
<evidence type="ECO:0000313" key="7">
    <source>
        <dbReference type="Proteomes" id="UP000267096"/>
    </source>
</evidence>
<keyword evidence="5" id="KW-0539">Nucleus</keyword>
<comment type="similarity">
    <text evidence="3">Belongs to the HPF1 family.</text>
</comment>
<evidence type="ECO:0000256" key="2">
    <source>
        <dbReference type="ARBA" id="ARBA00004286"/>
    </source>
</evidence>
<evidence type="ECO:0000256" key="4">
    <source>
        <dbReference type="ARBA" id="ARBA00022454"/>
    </source>
</evidence>
<accession>A0A0M3IZU5</accession>
<dbReference type="GO" id="GO:0005634">
    <property type="term" value="C:nucleus"/>
    <property type="evidence" value="ECO:0007669"/>
    <property type="project" value="UniProtKB-SubCell"/>
</dbReference>
<dbReference type="WBParaSite" id="ASIM_0000077801-mRNA-1">
    <property type="protein sequence ID" value="ASIM_0000077801-mRNA-1"/>
    <property type="gene ID" value="ASIM_0000077801"/>
</dbReference>
<dbReference type="EMBL" id="UYRR01000518">
    <property type="protein sequence ID" value="VDK17970.1"/>
    <property type="molecule type" value="Genomic_DNA"/>
</dbReference>
<reference evidence="8" key="1">
    <citation type="submission" date="2017-02" db="UniProtKB">
        <authorList>
            <consortium name="WormBaseParasite"/>
        </authorList>
    </citation>
    <scope>IDENTIFICATION</scope>
</reference>
<keyword evidence="7" id="KW-1185">Reference proteome</keyword>
<dbReference type="PANTHER" id="PTHR13386">
    <property type="entry name" value="HISTONE PARYLATION FACTOR 1"/>
    <property type="match status" value="1"/>
</dbReference>
<dbReference type="OrthoDB" id="416496at2759"/>
<evidence type="ECO:0000313" key="6">
    <source>
        <dbReference type="EMBL" id="VDK17970.1"/>
    </source>
</evidence>
<dbReference type="PANTHER" id="PTHR13386:SF1">
    <property type="entry name" value="HISTONE PARYLATION FACTOR 1"/>
    <property type="match status" value="1"/>
</dbReference>
<gene>
    <name evidence="6" type="ORF">ASIM_LOCUS678</name>
</gene>
<organism evidence="8">
    <name type="scientific">Anisakis simplex</name>
    <name type="common">Herring worm</name>
    <dbReference type="NCBI Taxonomy" id="6269"/>
    <lineage>
        <taxon>Eukaryota</taxon>
        <taxon>Metazoa</taxon>
        <taxon>Ecdysozoa</taxon>
        <taxon>Nematoda</taxon>
        <taxon>Chromadorea</taxon>
        <taxon>Rhabditida</taxon>
        <taxon>Spirurina</taxon>
        <taxon>Ascaridomorpha</taxon>
        <taxon>Ascaridoidea</taxon>
        <taxon>Anisakidae</taxon>
        <taxon>Anisakis</taxon>
        <taxon>Anisakis simplex complex</taxon>
    </lineage>
</organism>
<name>A0A0M3IZU5_ANISI</name>
<comment type="subcellular location">
    <subcellularLocation>
        <location evidence="2">Chromosome</location>
    </subcellularLocation>
    <subcellularLocation>
        <location evidence="1">Nucleus</location>
    </subcellularLocation>
</comment>
<dbReference type="Proteomes" id="UP000267096">
    <property type="component" value="Unassembled WGS sequence"/>
</dbReference>